<dbReference type="SUPFAM" id="SSF51735">
    <property type="entry name" value="NAD(P)-binding Rossmann-fold domains"/>
    <property type="match status" value="1"/>
</dbReference>
<feature type="domain" description="Ketoreductase" evidence="2">
    <location>
        <begin position="5"/>
        <end position="196"/>
    </location>
</feature>
<dbReference type="Pfam" id="PF00106">
    <property type="entry name" value="adh_short"/>
    <property type="match status" value="1"/>
</dbReference>
<gene>
    <name evidence="3" type="ORF">FE697_016150</name>
</gene>
<evidence type="ECO:0000259" key="2">
    <source>
        <dbReference type="SMART" id="SM00822"/>
    </source>
</evidence>
<evidence type="ECO:0000313" key="3">
    <source>
        <dbReference type="EMBL" id="KAA1420490.1"/>
    </source>
</evidence>
<dbReference type="EMBL" id="VDFQ02000005">
    <property type="protein sequence ID" value="KAA1420490.1"/>
    <property type="molecule type" value="Genomic_DNA"/>
</dbReference>
<dbReference type="RefSeq" id="WP_149770659.1">
    <property type="nucleotide sequence ID" value="NZ_VDFQ02000005.1"/>
</dbReference>
<evidence type="ECO:0000256" key="1">
    <source>
        <dbReference type="RuleBase" id="RU000363"/>
    </source>
</evidence>
<comment type="caution">
    <text evidence="3">The sequence shown here is derived from an EMBL/GenBank/DDBJ whole genome shotgun (WGS) entry which is preliminary data.</text>
</comment>
<dbReference type="InterPro" id="IPR057326">
    <property type="entry name" value="KR_dom"/>
</dbReference>
<dbReference type="InterPro" id="IPR002347">
    <property type="entry name" value="SDR_fam"/>
</dbReference>
<dbReference type="AlphaFoldDB" id="A0A5Q6RR60"/>
<accession>A0A5Q6RR60</accession>
<organism evidence="3 4">
    <name type="scientific">Mumia zhuanghuii</name>
    <dbReference type="NCBI Taxonomy" id="2585211"/>
    <lineage>
        <taxon>Bacteria</taxon>
        <taxon>Bacillati</taxon>
        <taxon>Actinomycetota</taxon>
        <taxon>Actinomycetes</taxon>
        <taxon>Propionibacteriales</taxon>
        <taxon>Nocardioidaceae</taxon>
        <taxon>Mumia</taxon>
    </lineage>
</organism>
<dbReference type="PRINTS" id="PR00081">
    <property type="entry name" value="GDHRDH"/>
</dbReference>
<dbReference type="Gene3D" id="3.40.50.720">
    <property type="entry name" value="NAD(P)-binding Rossmann-like Domain"/>
    <property type="match status" value="1"/>
</dbReference>
<dbReference type="SMART" id="SM00822">
    <property type="entry name" value="PKS_KR"/>
    <property type="match status" value="1"/>
</dbReference>
<dbReference type="InterPro" id="IPR036291">
    <property type="entry name" value="NAD(P)-bd_dom_sf"/>
</dbReference>
<dbReference type="GO" id="GO:0015996">
    <property type="term" value="P:chlorophyll catabolic process"/>
    <property type="evidence" value="ECO:0007669"/>
    <property type="project" value="TreeGrafter"/>
</dbReference>
<dbReference type="GO" id="GO:0034256">
    <property type="term" value="F:chlorophyll(ide) b reductase activity"/>
    <property type="evidence" value="ECO:0007669"/>
    <property type="project" value="TreeGrafter"/>
</dbReference>
<comment type="similarity">
    <text evidence="1">Belongs to the short-chain dehydrogenases/reductases (SDR) family.</text>
</comment>
<evidence type="ECO:0000313" key="4">
    <source>
        <dbReference type="Proteomes" id="UP000307768"/>
    </source>
</evidence>
<dbReference type="OrthoDB" id="9810734at2"/>
<sequence length="276" mass="28991">MSDGRVVVVTGGTRGIGLGLARELLARGCRVVVCGRSSATVESAVAELAALAPAGPDSVAGQVADVTDRASLAALRDLAVARFGQVDVWINNAGMSAPRRPLPEVPADVAEAVVRTNVLGVMHGCAVAMEAMGSQADGGWIWNMEGFGSGGQMQPGMTTYGATKRGVTYLTESLVKELKGSPVKVGFLSPGIVATDLLLDDYDGQPEEFERARKIFNILGDRVETVTPWLADGILGARKHGAKVAWLTTPKAMGRFLTAGFRKRDIFTPEPEKAAV</sequence>
<proteinExistence type="inferred from homology"/>
<dbReference type="InterPro" id="IPR052625">
    <property type="entry name" value="Chl_b_Red"/>
</dbReference>
<dbReference type="PANTHER" id="PTHR24314:SF21">
    <property type="entry name" value="CHLOROPHYLL(IDE) B REDUCTASE NYC1, CHLOROPLASTIC-RELATED"/>
    <property type="match status" value="1"/>
</dbReference>
<dbReference type="PRINTS" id="PR00080">
    <property type="entry name" value="SDRFAMILY"/>
</dbReference>
<dbReference type="GO" id="GO:0010304">
    <property type="term" value="P:PSII associated light-harvesting complex II catabolic process"/>
    <property type="evidence" value="ECO:0007669"/>
    <property type="project" value="TreeGrafter"/>
</dbReference>
<dbReference type="CDD" id="cd05233">
    <property type="entry name" value="SDR_c"/>
    <property type="match status" value="1"/>
</dbReference>
<dbReference type="PANTHER" id="PTHR24314">
    <property type="entry name" value="NON-SPECIFIC LIPID TRANSFER PROTEIN-RELATED"/>
    <property type="match status" value="1"/>
</dbReference>
<dbReference type="Proteomes" id="UP000307768">
    <property type="component" value="Unassembled WGS sequence"/>
</dbReference>
<reference evidence="3 4" key="1">
    <citation type="submission" date="2019-09" db="EMBL/GenBank/DDBJ databases">
        <title>Mumia zhuanghuii sp. nov. isolated from the intestinal contents of plateau pika (Ochotona curzoniae) in the Qinghai-Tibet plateau of China.</title>
        <authorList>
            <person name="Tian Z."/>
        </authorList>
    </citation>
    <scope>NUCLEOTIDE SEQUENCE [LARGE SCALE GENOMIC DNA]</scope>
    <source>
        <strain evidence="4">350</strain>
    </source>
</reference>
<name>A0A5Q6RR60_9ACTN</name>
<protein>
    <submittedName>
        <fullName evidence="3">SDR family oxidoreductase</fullName>
    </submittedName>
</protein>